<evidence type="ECO:0000313" key="1">
    <source>
        <dbReference type="EMBL" id="KAF0822526.1"/>
    </source>
</evidence>
<protein>
    <submittedName>
        <fullName evidence="1">Uncharacterized protein</fullName>
    </submittedName>
</protein>
<sequence>MSQIRRYDVRDHYLLEIDDVFYGGDNGKIYKTWSWEVYIAVNDMEYKGMAIERSKNEIIPWTTLLEHEYGNEIIKLCQERMSQRV</sequence>
<comment type="caution">
    <text evidence="1">The sequence shown here is derived from an EMBL/GenBank/DDBJ whole genome shotgun (WGS) entry which is preliminary data.</text>
</comment>
<dbReference type="OrthoDB" id="2931998at2"/>
<dbReference type="AlphaFoldDB" id="A0A800MU57"/>
<gene>
    <name evidence="1" type="ORF">KIS1582_3743</name>
</gene>
<dbReference type="EMBL" id="VDEM01000055">
    <property type="protein sequence ID" value="KAF0822526.1"/>
    <property type="molecule type" value="Genomic_DNA"/>
</dbReference>
<accession>A0A800MU57</accession>
<dbReference type="RefSeq" id="WP_159346021.1">
    <property type="nucleotide sequence ID" value="NZ_JBALOT010000066.1"/>
</dbReference>
<evidence type="ECO:0000313" key="2">
    <source>
        <dbReference type="Proteomes" id="UP000465778"/>
    </source>
</evidence>
<dbReference type="Proteomes" id="UP000465778">
    <property type="component" value="Unassembled WGS sequence"/>
</dbReference>
<proteinExistence type="predicted"/>
<reference evidence="1 2" key="1">
    <citation type="journal article" date="2020" name="G3 (Bethesda)">
        <title>Whole Genome Sequencing and Comparative Genomics of Two Nematicidal Bacillus Strains Reveals a Wide Range of Possible Virulence Factors.</title>
        <authorList>
            <person name="Susic N."/>
            <person name="Janezic S."/>
            <person name="Rupnik M."/>
            <person name="Geric Stare B."/>
        </authorList>
    </citation>
    <scope>NUCLEOTIDE SEQUENCE [LARGE SCALE GENOMIC DNA]</scope>
    <source>
        <strain evidence="1 2">I-1582</strain>
    </source>
</reference>
<organism evidence="1 2">
    <name type="scientific">Cytobacillus firmus</name>
    <name type="common">Bacillus firmus</name>
    <dbReference type="NCBI Taxonomy" id="1399"/>
    <lineage>
        <taxon>Bacteria</taxon>
        <taxon>Bacillati</taxon>
        <taxon>Bacillota</taxon>
        <taxon>Bacilli</taxon>
        <taxon>Bacillales</taxon>
        <taxon>Bacillaceae</taxon>
        <taxon>Cytobacillus</taxon>
    </lineage>
</organism>
<name>A0A800MU57_CYTFI</name>